<evidence type="ECO:0000256" key="3">
    <source>
        <dbReference type="ARBA" id="ARBA00022741"/>
    </source>
</evidence>
<dbReference type="EMBL" id="BQNB010014852">
    <property type="protein sequence ID" value="GJT33141.1"/>
    <property type="molecule type" value="Genomic_DNA"/>
</dbReference>
<comment type="caution">
    <text evidence="9">The sequence shown here is derived from an EMBL/GenBank/DDBJ whole genome shotgun (WGS) entry which is preliminary data.</text>
</comment>
<evidence type="ECO:0000259" key="8">
    <source>
        <dbReference type="Pfam" id="PF22919"/>
    </source>
</evidence>
<reference evidence="9" key="1">
    <citation type="journal article" date="2022" name="Int. J. Mol. Sci.">
        <title>Draft Genome of Tanacetum Coccineum: Genomic Comparison of Closely Related Tanacetum-Family Plants.</title>
        <authorList>
            <person name="Yamashiro T."/>
            <person name="Shiraishi A."/>
            <person name="Nakayama K."/>
            <person name="Satake H."/>
        </authorList>
    </citation>
    <scope>NUCLEOTIDE SEQUENCE</scope>
</reference>
<keyword evidence="10" id="KW-1185">Reference proteome</keyword>
<dbReference type="PANTHER" id="PTHR43607:SF1">
    <property type="entry name" value="H(+)-TRANSPORTING TWO-SECTOR ATPASE"/>
    <property type="match status" value="1"/>
</dbReference>
<evidence type="ECO:0000313" key="10">
    <source>
        <dbReference type="Proteomes" id="UP001151760"/>
    </source>
</evidence>
<dbReference type="InterPro" id="IPR024034">
    <property type="entry name" value="ATPase_F1/V1_b/a_C"/>
</dbReference>
<dbReference type="CDD" id="cd18111">
    <property type="entry name" value="ATP-synt_V_A-type_alpha_C"/>
    <property type="match status" value="1"/>
</dbReference>
<keyword evidence="7" id="KW-0406">Ion transport</keyword>
<gene>
    <name evidence="9" type="ORF">Tco_0923560</name>
</gene>
<organism evidence="9 10">
    <name type="scientific">Tanacetum coccineum</name>
    <dbReference type="NCBI Taxonomy" id="301880"/>
    <lineage>
        <taxon>Eukaryota</taxon>
        <taxon>Viridiplantae</taxon>
        <taxon>Streptophyta</taxon>
        <taxon>Embryophyta</taxon>
        <taxon>Tracheophyta</taxon>
        <taxon>Spermatophyta</taxon>
        <taxon>Magnoliopsida</taxon>
        <taxon>eudicotyledons</taxon>
        <taxon>Gunneridae</taxon>
        <taxon>Pentapetalae</taxon>
        <taxon>asterids</taxon>
        <taxon>campanulids</taxon>
        <taxon>Asterales</taxon>
        <taxon>Asteraceae</taxon>
        <taxon>Asteroideae</taxon>
        <taxon>Anthemideae</taxon>
        <taxon>Anthemidinae</taxon>
        <taxon>Tanacetum</taxon>
    </lineage>
</organism>
<name>A0ABQ5D1A1_9ASTR</name>
<evidence type="ECO:0000256" key="7">
    <source>
        <dbReference type="ARBA" id="ARBA00023065"/>
    </source>
</evidence>
<comment type="similarity">
    <text evidence="1">Belongs to the ATPase alpha/beta chains family.</text>
</comment>
<keyword evidence="6" id="KW-1278">Translocase</keyword>
<evidence type="ECO:0000256" key="5">
    <source>
        <dbReference type="ARBA" id="ARBA00022840"/>
    </source>
</evidence>
<dbReference type="Proteomes" id="UP001151760">
    <property type="component" value="Unassembled WGS sequence"/>
</dbReference>
<dbReference type="Gene3D" id="1.10.1140.10">
    <property type="entry name" value="Bovine Mitochondrial F1-atpase, Atp Synthase Beta Chain, Chain D, domain 3"/>
    <property type="match status" value="1"/>
</dbReference>
<keyword evidence="2" id="KW-0813">Transport</keyword>
<feature type="domain" description="ATP synthase A/B type C-terminal" evidence="8">
    <location>
        <begin position="146"/>
        <end position="197"/>
    </location>
</feature>
<reference evidence="9" key="2">
    <citation type="submission" date="2022-01" db="EMBL/GenBank/DDBJ databases">
        <authorList>
            <person name="Yamashiro T."/>
            <person name="Shiraishi A."/>
            <person name="Satake H."/>
            <person name="Nakayama K."/>
        </authorList>
    </citation>
    <scope>NUCLEOTIDE SEQUENCE</scope>
</reference>
<dbReference type="InterPro" id="IPR022878">
    <property type="entry name" value="V-ATPase_asu"/>
</dbReference>
<evidence type="ECO:0000256" key="6">
    <source>
        <dbReference type="ARBA" id="ARBA00022967"/>
    </source>
</evidence>
<proteinExistence type="inferred from homology"/>
<protein>
    <submittedName>
        <fullName evidence="9">V-type proton ATPase catalytic subunit A</fullName>
    </submittedName>
</protein>
<evidence type="ECO:0000256" key="4">
    <source>
        <dbReference type="ARBA" id="ARBA00022781"/>
    </source>
</evidence>
<accession>A0ABQ5D1A1</accession>
<evidence type="ECO:0000313" key="9">
    <source>
        <dbReference type="EMBL" id="GJT33141.1"/>
    </source>
</evidence>
<dbReference type="PANTHER" id="PTHR43607">
    <property type="entry name" value="V-TYPE PROTON ATPASE CATALYTIC SUBUNIT A"/>
    <property type="match status" value="1"/>
</dbReference>
<keyword evidence="4" id="KW-0375">Hydrogen ion transport</keyword>
<sequence length="265" mass="30983">MERGRTTKGMVIATLIHFNRMGASGEFFCLHRGDSKITFKSWLHQRSEVQAMKWSIRSRPRRFFTVPEDLRAPQESQQGDAVMESIVKKRNGLILGKGSIFKMYFFLGQKTSSNIQIHDAPHVYKEPRDIPSVIVKGCQVTYTPLFFQTAKLLRKDYLAQTAFTPYDNYCLFYKSVWMMRNIIHSYNLAKQVKEELSVERGARMDGQKITYSLIKHRLGDMFYRLVSQKFEDLDLSEGEDVLTRKFMKLHEDLTTGLRNLKDETR</sequence>
<evidence type="ECO:0000256" key="2">
    <source>
        <dbReference type="ARBA" id="ARBA00022448"/>
    </source>
</evidence>
<keyword evidence="3" id="KW-0547">Nucleotide-binding</keyword>
<dbReference type="Pfam" id="PF22919">
    <property type="entry name" value="ATP-synt_VA_C"/>
    <property type="match status" value="1"/>
</dbReference>
<keyword evidence="5" id="KW-0067">ATP-binding</keyword>
<dbReference type="InterPro" id="IPR055190">
    <property type="entry name" value="ATP-synt_VA_C"/>
</dbReference>
<evidence type="ECO:0000256" key="1">
    <source>
        <dbReference type="ARBA" id="ARBA00008936"/>
    </source>
</evidence>
<dbReference type="SUPFAM" id="SSF47917">
    <property type="entry name" value="C-terminal domain of alpha and beta subunits of F1 ATP synthase"/>
    <property type="match status" value="1"/>
</dbReference>